<dbReference type="Gene3D" id="3.40.50.300">
    <property type="entry name" value="P-loop containing nucleotide triphosphate hydrolases"/>
    <property type="match status" value="1"/>
</dbReference>
<dbReference type="Pfam" id="PF00685">
    <property type="entry name" value="Sulfotransfer_1"/>
    <property type="match status" value="1"/>
</dbReference>
<dbReference type="GO" id="GO:0008146">
    <property type="term" value="F:sulfotransferase activity"/>
    <property type="evidence" value="ECO:0007669"/>
    <property type="project" value="InterPro"/>
</dbReference>
<dbReference type="EMBL" id="JAODUP010001224">
    <property type="protein sequence ID" value="KAK2140864.1"/>
    <property type="molecule type" value="Genomic_DNA"/>
</dbReference>
<feature type="domain" description="Sulfotransferase" evidence="3">
    <location>
        <begin position="15"/>
        <end position="248"/>
    </location>
</feature>
<evidence type="ECO:0000256" key="1">
    <source>
        <dbReference type="ARBA" id="ARBA00005771"/>
    </source>
</evidence>
<evidence type="ECO:0000259" key="3">
    <source>
        <dbReference type="Pfam" id="PF00685"/>
    </source>
</evidence>
<dbReference type="PANTHER" id="PTHR11783">
    <property type="entry name" value="SULFOTRANSFERASE SULT"/>
    <property type="match status" value="1"/>
</dbReference>
<gene>
    <name evidence="4" type="ORF">LSH36_1224g00010</name>
</gene>
<accession>A0AAD9IU24</accession>
<dbReference type="Proteomes" id="UP001208570">
    <property type="component" value="Unassembled WGS sequence"/>
</dbReference>
<proteinExistence type="inferred from homology"/>
<evidence type="ECO:0000313" key="5">
    <source>
        <dbReference type="Proteomes" id="UP001208570"/>
    </source>
</evidence>
<evidence type="ECO:0000256" key="2">
    <source>
        <dbReference type="ARBA" id="ARBA00022679"/>
    </source>
</evidence>
<organism evidence="4 5">
    <name type="scientific">Paralvinella palmiformis</name>
    <dbReference type="NCBI Taxonomy" id="53620"/>
    <lineage>
        <taxon>Eukaryota</taxon>
        <taxon>Metazoa</taxon>
        <taxon>Spiralia</taxon>
        <taxon>Lophotrochozoa</taxon>
        <taxon>Annelida</taxon>
        <taxon>Polychaeta</taxon>
        <taxon>Sedentaria</taxon>
        <taxon>Canalipalpata</taxon>
        <taxon>Terebellida</taxon>
        <taxon>Terebelliformia</taxon>
        <taxon>Alvinellidae</taxon>
        <taxon>Paralvinella</taxon>
    </lineage>
</organism>
<keyword evidence="5" id="KW-1185">Reference proteome</keyword>
<dbReference type="AlphaFoldDB" id="A0AAD9IU24"/>
<sequence>MTGGQSNSVCYLFRGTTWLQELIWLVHKNGDKSEAYSVPIHKRVPYLEFKCDTFQTGLEMVQNRPRPYLMKTHLRSETFRAQIESGKVKIVITIRNPKDTLVSLYHFYRMYRGLGNFKGSWDDFFELYKTKHLTYGDYFQWYSSWLQYKDKPNVLLVKYEDMHRRMNDVIRDVSNFLGRNLSQNVIDDIINHLTFDSMRRNPMVNQGLSKNFDMNISPFMRNGKIGDWKNYFSKEQSELVQKSYKDVLEPLGVTLDFE</sequence>
<reference evidence="4" key="1">
    <citation type="journal article" date="2023" name="Mol. Biol. Evol.">
        <title>Third-Generation Sequencing Reveals the Adaptive Role of the Epigenome in Three Deep-Sea Polychaetes.</title>
        <authorList>
            <person name="Perez M."/>
            <person name="Aroh O."/>
            <person name="Sun Y."/>
            <person name="Lan Y."/>
            <person name="Juniper S.K."/>
            <person name="Young C.R."/>
            <person name="Angers B."/>
            <person name="Qian P.Y."/>
        </authorList>
    </citation>
    <scope>NUCLEOTIDE SEQUENCE</scope>
    <source>
        <strain evidence="4">P08H-3</strain>
    </source>
</reference>
<evidence type="ECO:0000313" key="4">
    <source>
        <dbReference type="EMBL" id="KAK2140864.1"/>
    </source>
</evidence>
<dbReference type="InterPro" id="IPR000863">
    <property type="entry name" value="Sulfotransferase_dom"/>
</dbReference>
<dbReference type="InterPro" id="IPR027417">
    <property type="entry name" value="P-loop_NTPase"/>
</dbReference>
<dbReference type="SUPFAM" id="SSF52540">
    <property type="entry name" value="P-loop containing nucleoside triphosphate hydrolases"/>
    <property type="match status" value="1"/>
</dbReference>
<name>A0AAD9IU24_9ANNE</name>
<keyword evidence="2" id="KW-0808">Transferase</keyword>
<comment type="caution">
    <text evidence="4">The sequence shown here is derived from an EMBL/GenBank/DDBJ whole genome shotgun (WGS) entry which is preliminary data.</text>
</comment>
<protein>
    <recommendedName>
        <fullName evidence="3">Sulfotransferase domain-containing protein</fullName>
    </recommendedName>
</protein>
<comment type="similarity">
    <text evidence="1">Belongs to the sulfotransferase 1 family.</text>
</comment>